<dbReference type="Proteomes" id="UP000595320">
    <property type="component" value="Chromosome"/>
</dbReference>
<organism evidence="1 2">
    <name type="scientific">Acinetobacter ursingii</name>
    <dbReference type="NCBI Taxonomy" id="108980"/>
    <lineage>
        <taxon>Bacteria</taxon>
        <taxon>Pseudomonadati</taxon>
        <taxon>Pseudomonadota</taxon>
        <taxon>Gammaproteobacteria</taxon>
        <taxon>Moraxellales</taxon>
        <taxon>Moraxellaceae</taxon>
        <taxon>Acinetobacter</taxon>
    </lineage>
</organism>
<evidence type="ECO:0000313" key="1">
    <source>
        <dbReference type="EMBL" id="QQT86869.1"/>
    </source>
</evidence>
<protein>
    <submittedName>
        <fullName evidence="1">Uncharacterized protein</fullName>
    </submittedName>
</protein>
<dbReference type="EMBL" id="CP068176">
    <property type="protein sequence ID" value="QQT86869.1"/>
    <property type="molecule type" value="Genomic_DNA"/>
</dbReference>
<accession>A0A3G9FX46</accession>
<name>A0A3G9FX46_9GAMM</name>
<dbReference type="RefSeq" id="WP_126624255.1">
    <property type="nucleotide sequence ID" value="NZ_AP018824.1"/>
</dbReference>
<dbReference type="AlphaFoldDB" id="A0A3G9FX46"/>
<evidence type="ECO:0000313" key="2">
    <source>
        <dbReference type="Proteomes" id="UP000595320"/>
    </source>
</evidence>
<sequence length="140" mass="16407">MLIYVNKTIYAVLLLLLVLVFTIFLKELAHFNKKSDLYARQNLFHAKIDFNIDKFYFLDGYSHFLDVQTIPYCELSPNISLTTVRKIAYRYPNSLTISKYWSFANKQNSMLSDATQLRHAYAMLANTKEQAFQTKKCVNN</sequence>
<proteinExistence type="predicted"/>
<reference evidence="1 2" key="1">
    <citation type="submission" date="2021-01" db="EMBL/GenBank/DDBJ databases">
        <title>FDA dAtabase for Regulatory Grade micrObial Sequences (FDA-ARGOS): Supporting development and validation of Infectious Disease Dx tests.</title>
        <authorList>
            <person name="Sproer C."/>
            <person name="Gronow S."/>
            <person name="Severitt S."/>
            <person name="Schroder I."/>
            <person name="Tallon L."/>
            <person name="Sadzewicz L."/>
            <person name="Zhao X."/>
            <person name="Boylan J."/>
            <person name="Ott S."/>
            <person name="Bowen H."/>
            <person name="Vavikolanu K."/>
            <person name="Mehta A."/>
            <person name="Aluvathingal J."/>
            <person name="Nadendla S."/>
            <person name="Lowell S."/>
            <person name="Myers T."/>
            <person name="Yan Y."/>
            <person name="Sichtig H."/>
        </authorList>
    </citation>
    <scope>NUCLEOTIDE SEQUENCE [LARGE SCALE GENOMIC DNA]</scope>
    <source>
        <strain evidence="1 2">FDAARGOS_1096</strain>
    </source>
</reference>
<gene>
    <name evidence="1" type="ORF">I6I53_03535</name>
</gene>